<dbReference type="GO" id="GO:0006508">
    <property type="term" value="P:proteolysis"/>
    <property type="evidence" value="ECO:0007669"/>
    <property type="project" value="UniProtKB-KW"/>
</dbReference>
<sequence length="154" mass="17416">MLAKVVLLVVIFSIPVGCAGHKIPPSVHVSKSGSTAQKKLYAQYNDWRGVKYRIGGNSKKGIDCSGFVHLTYKQQFNKNVPRTTQLLARKGKQVKRKNIRPGDAVFFKTGLSIRHVGIYVGEGKFLHASTSRGVMISELKNPYWQKSYWMSRRY</sequence>
<keyword evidence="2" id="KW-0645">Protease</keyword>
<dbReference type="Gene3D" id="3.90.1720.10">
    <property type="entry name" value="endopeptidase domain like (from Nostoc punctiforme)"/>
    <property type="match status" value="1"/>
</dbReference>
<dbReference type="InterPro" id="IPR000064">
    <property type="entry name" value="NLP_P60_dom"/>
</dbReference>
<keyword evidence="4" id="KW-0378">Hydrolase</keyword>
<dbReference type="InterPro" id="IPR052062">
    <property type="entry name" value="Murein_DD/LD_carboxypeptidase"/>
</dbReference>
<dbReference type="AlphaFoldDB" id="A0A3B0X513"/>
<keyword evidence="3" id="KW-0732">Signal</keyword>
<evidence type="ECO:0000256" key="2">
    <source>
        <dbReference type="ARBA" id="ARBA00022670"/>
    </source>
</evidence>
<evidence type="ECO:0000313" key="7">
    <source>
        <dbReference type="EMBL" id="VAW62801.1"/>
    </source>
</evidence>
<dbReference type="EMBL" id="UOFI01000030">
    <property type="protein sequence ID" value="VAW62801.1"/>
    <property type="molecule type" value="Genomic_DNA"/>
</dbReference>
<evidence type="ECO:0000256" key="3">
    <source>
        <dbReference type="ARBA" id="ARBA00022729"/>
    </source>
</evidence>
<evidence type="ECO:0000256" key="1">
    <source>
        <dbReference type="ARBA" id="ARBA00007074"/>
    </source>
</evidence>
<evidence type="ECO:0000256" key="5">
    <source>
        <dbReference type="ARBA" id="ARBA00022807"/>
    </source>
</evidence>
<reference evidence="7" key="1">
    <citation type="submission" date="2018-06" db="EMBL/GenBank/DDBJ databases">
        <authorList>
            <person name="Zhirakovskaya E."/>
        </authorList>
    </citation>
    <scope>NUCLEOTIDE SEQUENCE</scope>
</reference>
<dbReference type="SUPFAM" id="SSF54001">
    <property type="entry name" value="Cysteine proteinases"/>
    <property type="match status" value="1"/>
</dbReference>
<evidence type="ECO:0000259" key="6">
    <source>
        <dbReference type="PROSITE" id="PS51935"/>
    </source>
</evidence>
<comment type="similarity">
    <text evidence="1">Belongs to the peptidase C40 family.</text>
</comment>
<organism evidence="7">
    <name type="scientific">hydrothermal vent metagenome</name>
    <dbReference type="NCBI Taxonomy" id="652676"/>
    <lineage>
        <taxon>unclassified sequences</taxon>
        <taxon>metagenomes</taxon>
        <taxon>ecological metagenomes</taxon>
    </lineage>
</organism>
<dbReference type="Pfam" id="PF00877">
    <property type="entry name" value="NLPC_P60"/>
    <property type="match status" value="1"/>
</dbReference>
<keyword evidence="5" id="KW-0788">Thiol protease</keyword>
<dbReference type="PANTHER" id="PTHR47360:SF1">
    <property type="entry name" value="ENDOPEPTIDASE NLPC-RELATED"/>
    <property type="match status" value="1"/>
</dbReference>
<dbReference type="InterPro" id="IPR038765">
    <property type="entry name" value="Papain-like_cys_pep_sf"/>
</dbReference>
<dbReference type="GO" id="GO:0008234">
    <property type="term" value="F:cysteine-type peptidase activity"/>
    <property type="evidence" value="ECO:0007669"/>
    <property type="project" value="UniProtKB-KW"/>
</dbReference>
<name>A0A3B0X513_9ZZZZ</name>
<gene>
    <name evidence="7" type="ORF">MNBD_GAMMA09-23</name>
</gene>
<evidence type="ECO:0000256" key="4">
    <source>
        <dbReference type="ARBA" id="ARBA00022801"/>
    </source>
</evidence>
<feature type="domain" description="NlpC/P60" evidence="6">
    <location>
        <begin position="34"/>
        <end position="154"/>
    </location>
</feature>
<proteinExistence type="inferred from homology"/>
<protein>
    <recommendedName>
        <fullName evidence="6">NlpC/P60 domain-containing protein</fullName>
    </recommendedName>
</protein>
<dbReference type="PANTHER" id="PTHR47360">
    <property type="entry name" value="MUREIN DD-ENDOPEPTIDASE MEPS/MUREIN LD-CARBOXYPEPTIDASE"/>
    <property type="match status" value="1"/>
</dbReference>
<dbReference type="PROSITE" id="PS51935">
    <property type="entry name" value="NLPC_P60"/>
    <property type="match status" value="1"/>
</dbReference>
<accession>A0A3B0X513</accession>